<dbReference type="AlphaFoldDB" id="A0AA97ES65"/>
<proteinExistence type="inferred from homology"/>
<dbReference type="GO" id="GO:0015074">
    <property type="term" value="P:DNA integration"/>
    <property type="evidence" value="ECO:0007669"/>
    <property type="project" value="InterPro"/>
</dbReference>
<dbReference type="Pfam" id="PF00589">
    <property type="entry name" value="Phage_integrase"/>
    <property type="match status" value="1"/>
</dbReference>
<dbReference type="EMBL" id="CP136521">
    <property type="protein sequence ID" value="WOD44933.1"/>
    <property type="molecule type" value="Genomic_DNA"/>
</dbReference>
<comment type="similarity">
    <text evidence="1">Belongs to the 'phage' integrase family.</text>
</comment>
<evidence type="ECO:0000313" key="6">
    <source>
        <dbReference type="Proteomes" id="UP001302486"/>
    </source>
</evidence>
<keyword evidence="6" id="KW-1185">Reference proteome</keyword>
<dbReference type="Gene3D" id="1.10.150.130">
    <property type="match status" value="1"/>
</dbReference>
<evidence type="ECO:0000256" key="3">
    <source>
        <dbReference type="ARBA" id="ARBA00023172"/>
    </source>
</evidence>
<dbReference type="Gene3D" id="1.10.443.10">
    <property type="entry name" value="Intergrase catalytic core"/>
    <property type="match status" value="1"/>
</dbReference>
<gene>
    <name evidence="5" type="ORF">RNZ46_06595</name>
</gene>
<dbReference type="InterPro" id="IPR035386">
    <property type="entry name" value="Arm-DNA-bind_5"/>
</dbReference>
<feature type="domain" description="Tyr recombinase" evidence="4">
    <location>
        <begin position="220"/>
        <end position="393"/>
    </location>
</feature>
<evidence type="ECO:0000259" key="4">
    <source>
        <dbReference type="PROSITE" id="PS51898"/>
    </source>
</evidence>
<dbReference type="KEGG" id="hws:RNZ46_06595"/>
<accession>A0AA97ES65</accession>
<dbReference type="PANTHER" id="PTHR30349:SF64">
    <property type="entry name" value="PROPHAGE INTEGRASE INTD-RELATED"/>
    <property type="match status" value="1"/>
</dbReference>
<name>A0AA97ES65_9FLAO</name>
<dbReference type="Proteomes" id="UP001302486">
    <property type="component" value="Chromosome"/>
</dbReference>
<dbReference type="InterPro" id="IPR050090">
    <property type="entry name" value="Tyrosine_recombinase_XerCD"/>
</dbReference>
<sequence>MKLNILFLLYKSKINSKGKCPIRCRITYNKTRKEFSTGQFVNPKNWNSKQQLVKPLEPDAEFINTQLSLIKTKINKAFLLLQVKEENFTVDDVYNAYKGKKATKDYNLIQFYENYLDTLKALVSIDIKQVTYNKFEYIKLDIKRFVKFKFKTNDIPLKELKSNFLTDLDYYYKTTHNPQLKQITINKKIQRFRKVIRVAVAEGYLIKDPFMLYKAKNIIKKVVFLTAEELEKLENHNFSQSRLRFVKDLFVFCCYTGLPYNELMRLENKHIFVGFDDNLWIKIKREKTSRELSVPLLSKAETILNIYQNEDNLVFPRISNQRYNSYLKEIATIVGIDKNLTTHMARRTFASTVLLYNNVPMEIVSELLGHSSMKVTQESYGKVVQKRISLEINKIKGGC</sequence>
<dbReference type="PANTHER" id="PTHR30349">
    <property type="entry name" value="PHAGE INTEGRASE-RELATED"/>
    <property type="match status" value="1"/>
</dbReference>
<keyword evidence="2" id="KW-0238">DNA-binding</keyword>
<evidence type="ECO:0000256" key="1">
    <source>
        <dbReference type="ARBA" id="ARBA00008857"/>
    </source>
</evidence>
<dbReference type="Pfam" id="PF13102">
    <property type="entry name" value="Phage_int_SAM_5"/>
    <property type="match status" value="1"/>
</dbReference>
<dbReference type="InterPro" id="IPR002104">
    <property type="entry name" value="Integrase_catalytic"/>
</dbReference>
<reference evidence="6" key="1">
    <citation type="submission" date="2024-06" db="EMBL/GenBank/DDBJ databases">
        <title>Hwangdonia haimaensis gen. nov., sp. nov., a member of the family Flavobacteriaceae isolated from the haima cold seep.</title>
        <authorList>
            <person name="Li J."/>
        </authorList>
    </citation>
    <scope>NUCLEOTIDE SEQUENCE [LARGE SCALE GENOMIC DNA]</scope>
    <source>
        <strain evidence="6">SCSIO 19198</strain>
    </source>
</reference>
<evidence type="ECO:0000256" key="2">
    <source>
        <dbReference type="ARBA" id="ARBA00023125"/>
    </source>
</evidence>
<organism evidence="5 6">
    <name type="scientific">Hwangdonia lutea</name>
    <dbReference type="NCBI Taxonomy" id="3075823"/>
    <lineage>
        <taxon>Bacteria</taxon>
        <taxon>Pseudomonadati</taxon>
        <taxon>Bacteroidota</taxon>
        <taxon>Flavobacteriia</taxon>
        <taxon>Flavobacteriales</taxon>
        <taxon>Flavobacteriaceae</taxon>
        <taxon>Hwangdonia</taxon>
    </lineage>
</organism>
<dbReference type="InterPro" id="IPR013762">
    <property type="entry name" value="Integrase-like_cat_sf"/>
</dbReference>
<dbReference type="SUPFAM" id="SSF56349">
    <property type="entry name" value="DNA breaking-rejoining enzymes"/>
    <property type="match status" value="1"/>
</dbReference>
<dbReference type="GO" id="GO:0003677">
    <property type="term" value="F:DNA binding"/>
    <property type="evidence" value="ECO:0007669"/>
    <property type="project" value="UniProtKB-KW"/>
</dbReference>
<dbReference type="Pfam" id="PF17293">
    <property type="entry name" value="Arm-DNA-bind_5"/>
    <property type="match status" value="1"/>
</dbReference>
<dbReference type="CDD" id="cd01185">
    <property type="entry name" value="INTN1_C_like"/>
    <property type="match status" value="1"/>
</dbReference>
<dbReference type="GO" id="GO:0006310">
    <property type="term" value="P:DNA recombination"/>
    <property type="evidence" value="ECO:0007669"/>
    <property type="project" value="UniProtKB-KW"/>
</dbReference>
<keyword evidence="3" id="KW-0233">DNA recombination</keyword>
<evidence type="ECO:0000313" key="5">
    <source>
        <dbReference type="EMBL" id="WOD44933.1"/>
    </source>
</evidence>
<dbReference type="RefSeq" id="WP_316984591.1">
    <property type="nucleotide sequence ID" value="NZ_CP136521.1"/>
</dbReference>
<dbReference type="InterPro" id="IPR011010">
    <property type="entry name" value="DNA_brk_join_enz"/>
</dbReference>
<dbReference type="PROSITE" id="PS51898">
    <property type="entry name" value="TYR_RECOMBINASE"/>
    <property type="match status" value="1"/>
</dbReference>
<protein>
    <submittedName>
        <fullName evidence="5">Tyrosine-type recombinase/integrase</fullName>
    </submittedName>
</protein>
<dbReference type="InterPro" id="IPR025269">
    <property type="entry name" value="SAM-like_dom"/>
</dbReference>
<dbReference type="InterPro" id="IPR010998">
    <property type="entry name" value="Integrase_recombinase_N"/>
</dbReference>